<feature type="transmembrane region" description="Helical" evidence="1">
    <location>
        <begin position="195"/>
        <end position="213"/>
    </location>
</feature>
<feature type="transmembrane region" description="Helical" evidence="1">
    <location>
        <begin position="90"/>
        <end position="108"/>
    </location>
</feature>
<evidence type="ECO:0000256" key="1">
    <source>
        <dbReference type="SAM" id="Phobius"/>
    </source>
</evidence>
<dbReference type="PANTHER" id="PTHR23028">
    <property type="entry name" value="ACETYLTRANSFERASE"/>
    <property type="match status" value="1"/>
</dbReference>
<proteinExistence type="predicted"/>
<dbReference type="GO" id="GO:0009103">
    <property type="term" value="P:lipopolysaccharide biosynthetic process"/>
    <property type="evidence" value="ECO:0007669"/>
    <property type="project" value="TreeGrafter"/>
</dbReference>
<keyword evidence="1" id="KW-0472">Membrane</keyword>
<gene>
    <name evidence="3" type="ORF">S2091_1137</name>
</gene>
<evidence type="ECO:0000313" key="3">
    <source>
        <dbReference type="EMBL" id="PRC93964.1"/>
    </source>
</evidence>
<keyword evidence="1" id="KW-1133">Transmembrane helix</keyword>
<feature type="domain" description="Acyltransferase 3" evidence="2">
    <location>
        <begin position="7"/>
        <end position="320"/>
    </location>
</feature>
<feature type="transmembrane region" description="Helical" evidence="1">
    <location>
        <begin position="160"/>
        <end position="183"/>
    </location>
</feature>
<feature type="transmembrane region" description="Helical" evidence="1">
    <location>
        <begin position="233"/>
        <end position="252"/>
    </location>
</feature>
<sequence length="396" mass="46492">MNRRISDIQLLRGIAVIFVLVEHTQYNLFTQPSHLLELLYHYFGGWTGVDLFFAISGFVIARDLIPRLNRDDDRQFSTILSFWARRASRLWPSAWLWLMLILVATVSFNRSGAFGELKVNLDATLAGLFNYANFRVVETFGRSPYGASFPYWSLSLEEQFYLLLPLVAIVFRRWLPLALAIPLIYQFFSNRHFDLILMQTRSDAIILGVLLAIWSNHDSYRRLEPTFLKNHRWLRWIILTTLLFLLGAIGSYRFMEYRFWIGIVALISIVLVFIGSYDKDYLMPNNPLKDIFLWFGSRSYALYLTHIPAYFCSREIWCRVEPVNTIFDKTYDPRLALTAIALTLIFGELNYRFIETPFRAHGKRFADRINFSSDWLKRRISKLKDYSAISTGKERS</sequence>
<dbReference type="GO" id="GO:0016747">
    <property type="term" value="F:acyltransferase activity, transferring groups other than amino-acyl groups"/>
    <property type="evidence" value="ECO:0007669"/>
    <property type="project" value="InterPro"/>
</dbReference>
<feature type="transmembrane region" description="Helical" evidence="1">
    <location>
        <begin position="335"/>
        <end position="354"/>
    </location>
</feature>
<evidence type="ECO:0000259" key="2">
    <source>
        <dbReference type="Pfam" id="PF01757"/>
    </source>
</evidence>
<feature type="transmembrane region" description="Helical" evidence="1">
    <location>
        <begin position="38"/>
        <end position="61"/>
    </location>
</feature>
<keyword evidence="1" id="KW-0812">Transmembrane</keyword>
<name>A0A2S9H1U9_9BURK</name>
<dbReference type="InterPro" id="IPR002656">
    <property type="entry name" value="Acyl_transf_3_dom"/>
</dbReference>
<dbReference type="GO" id="GO:0016020">
    <property type="term" value="C:membrane"/>
    <property type="evidence" value="ECO:0007669"/>
    <property type="project" value="TreeGrafter"/>
</dbReference>
<dbReference type="RefSeq" id="WP_105530838.1">
    <property type="nucleotide sequence ID" value="NZ_PUGF01000004.1"/>
</dbReference>
<keyword evidence="3" id="KW-0808">Transferase</keyword>
<keyword evidence="3" id="KW-0012">Acyltransferase</keyword>
<reference evidence="3 4" key="1">
    <citation type="submission" date="2018-02" db="EMBL/GenBank/DDBJ databases">
        <title>Solimicrobium silvestre gen. nov., sp. nov., isolated from alpine forest soil.</title>
        <authorList>
            <person name="Margesin R."/>
            <person name="Albuquerque L."/>
            <person name="Zhang D.-C."/>
            <person name="Froufe H.J.C."/>
            <person name="Severino R."/>
            <person name="Roxo I."/>
            <person name="Egas C."/>
            <person name="Da Costa M.S."/>
        </authorList>
    </citation>
    <scope>NUCLEOTIDE SEQUENCE [LARGE SCALE GENOMIC DNA]</scope>
    <source>
        <strain evidence="3 4">S20-91</strain>
    </source>
</reference>
<dbReference type="PANTHER" id="PTHR23028:SF53">
    <property type="entry name" value="ACYL_TRANSF_3 DOMAIN-CONTAINING PROTEIN"/>
    <property type="match status" value="1"/>
</dbReference>
<dbReference type="InterPro" id="IPR050879">
    <property type="entry name" value="Acyltransferase_3"/>
</dbReference>
<accession>A0A2S9H1U9</accession>
<protein>
    <submittedName>
        <fullName evidence="3">Putative acyltransferase</fullName>
    </submittedName>
</protein>
<evidence type="ECO:0000313" key="4">
    <source>
        <dbReference type="Proteomes" id="UP000237839"/>
    </source>
</evidence>
<comment type="caution">
    <text evidence="3">The sequence shown here is derived from an EMBL/GenBank/DDBJ whole genome shotgun (WGS) entry which is preliminary data.</text>
</comment>
<dbReference type="Pfam" id="PF01757">
    <property type="entry name" value="Acyl_transf_3"/>
    <property type="match status" value="1"/>
</dbReference>
<dbReference type="AlphaFoldDB" id="A0A2S9H1U9"/>
<keyword evidence="4" id="KW-1185">Reference proteome</keyword>
<dbReference type="EMBL" id="PUGF01000004">
    <property type="protein sequence ID" value="PRC93964.1"/>
    <property type="molecule type" value="Genomic_DNA"/>
</dbReference>
<dbReference type="Proteomes" id="UP000237839">
    <property type="component" value="Unassembled WGS sequence"/>
</dbReference>
<organism evidence="3 4">
    <name type="scientific">Solimicrobium silvestre</name>
    <dbReference type="NCBI Taxonomy" id="2099400"/>
    <lineage>
        <taxon>Bacteria</taxon>
        <taxon>Pseudomonadati</taxon>
        <taxon>Pseudomonadota</taxon>
        <taxon>Betaproteobacteria</taxon>
        <taxon>Burkholderiales</taxon>
        <taxon>Oxalobacteraceae</taxon>
        <taxon>Solimicrobium</taxon>
    </lineage>
</organism>
<dbReference type="OrthoDB" id="9814807at2"/>
<feature type="transmembrane region" description="Helical" evidence="1">
    <location>
        <begin position="259"/>
        <end position="277"/>
    </location>
</feature>